<reference evidence="3" key="1">
    <citation type="submission" date="2016-10" db="EMBL/GenBank/DDBJ databases">
        <authorList>
            <person name="Varghese N."/>
            <person name="Submissions S."/>
        </authorList>
    </citation>
    <scope>NUCLEOTIDE SEQUENCE [LARGE SCALE GENOMIC DNA]</scope>
    <source>
        <strain evidence="3">DSM 44771</strain>
    </source>
</reference>
<dbReference type="Proteomes" id="UP000198852">
    <property type="component" value="Unassembled WGS sequence"/>
</dbReference>
<keyword evidence="3" id="KW-1185">Reference proteome</keyword>
<dbReference type="PANTHER" id="PTHR23131">
    <property type="entry name" value="ENDORIBONUCLEASE LACTB2"/>
    <property type="match status" value="1"/>
</dbReference>
<dbReference type="CDD" id="cd16278">
    <property type="entry name" value="metallo-hydrolase-like_MBL-fold"/>
    <property type="match status" value="1"/>
</dbReference>
<evidence type="ECO:0000313" key="3">
    <source>
        <dbReference type="Proteomes" id="UP000198852"/>
    </source>
</evidence>
<dbReference type="OrthoDB" id="9788263at2"/>
<dbReference type="EMBL" id="FOZX01000012">
    <property type="protein sequence ID" value="SFT02776.1"/>
    <property type="molecule type" value="Genomic_DNA"/>
</dbReference>
<organism evidence="2 3">
    <name type="scientific">Saccharopolyspora flava</name>
    <dbReference type="NCBI Taxonomy" id="95161"/>
    <lineage>
        <taxon>Bacteria</taxon>
        <taxon>Bacillati</taxon>
        <taxon>Actinomycetota</taxon>
        <taxon>Actinomycetes</taxon>
        <taxon>Pseudonocardiales</taxon>
        <taxon>Pseudonocardiaceae</taxon>
        <taxon>Saccharopolyspora</taxon>
    </lineage>
</organism>
<gene>
    <name evidence="2" type="ORF">SAMN05660874_05067</name>
</gene>
<protein>
    <submittedName>
        <fullName evidence="2">Glyoxylase, beta-lactamase superfamily II</fullName>
    </submittedName>
</protein>
<dbReference type="RefSeq" id="WP_093422849.1">
    <property type="nucleotide sequence ID" value="NZ_FOZX01000012.1"/>
</dbReference>
<accession>A0A1I6UMS8</accession>
<dbReference type="InterPro" id="IPR036866">
    <property type="entry name" value="RibonucZ/Hydroxyglut_hydro"/>
</dbReference>
<sequence length="263" mass="28281">MQHPAYGELRPVTSYASVLLARNPNPMTLDGTNTWVLRDPDSRECVIIDPGPDDVEHLGLVAEHGPVGLVLLTHHHEDHTAGVAEFVQRTGAPVRALDPALCRDAKPLADGEPITAAGLELRVMTTAGHTADSVCFVAEHDEPAVFTGDSILGRGTTVVAHPDGNLGSYLDSLRKIADLPPGVRALPGHGPELDDARSAAEFYLDHRSQRLAQVREALSTLGRDATPRQVVELVYADVDPAVWPAADLTVQAQLTYLRERGEL</sequence>
<dbReference type="InterPro" id="IPR036388">
    <property type="entry name" value="WH-like_DNA-bd_sf"/>
</dbReference>
<dbReference type="SMART" id="SM00849">
    <property type="entry name" value="Lactamase_B"/>
    <property type="match status" value="1"/>
</dbReference>
<dbReference type="PANTHER" id="PTHR23131:SF0">
    <property type="entry name" value="ENDORIBONUCLEASE LACTB2"/>
    <property type="match status" value="1"/>
</dbReference>
<dbReference type="STRING" id="95161.SAMN05660874_05067"/>
<dbReference type="InterPro" id="IPR041516">
    <property type="entry name" value="LACTB2_WH"/>
</dbReference>
<dbReference type="AlphaFoldDB" id="A0A1I6UMS8"/>
<dbReference type="InterPro" id="IPR050662">
    <property type="entry name" value="Sec-metab_biosynth-thioest"/>
</dbReference>
<dbReference type="Pfam" id="PF17778">
    <property type="entry name" value="WHD_BLACT"/>
    <property type="match status" value="1"/>
</dbReference>
<evidence type="ECO:0000259" key="1">
    <source>
        <dbReference type="SMART" id="SM00849"/>
    </source>
</evidence>
<dbReference type="SUPFAM" id="SSF56281">
    <property type="entry name" value="Metallo-hydrolase/oxidoreductase"/>
    <property type="match status" value="1"/>
</dbReference>
<proteinExistence type="predicted"/>
<evidence type="ECO:0000313" key="2">
    <source>
        <dbReference type="EMBL" id="SFT02776.1"/>
    </source>
</evidence>
<dbReference type="Gene3D" id="3.60.15.10">
    <property type="entry name" value="Ribonuclease Z/Hydroxyacylglutathione hydrolase-like"/>
    <property type="match status" value="1"/>
</dbReference>
<name>A0A1I6UMS8_9PSEU</name>
<dbReference type="Gene3D" id="1.10.10.10">
    <property type="entry name" value="Winged helix-like DNA-binding domain superfamily/Winged helix DNA-binding domain"/>
    <property type="match status" value="1"/>
</dbReference>
<feature type="domain" description="Metallo-beta-lactamase" evidence="1">
    <location>
        <begin position="31"/>
        <end position="189"/>
    </location>
</feature>
<dbReference type="InterPro" id="IPR001279">
    <property type="entry name" value="Metallo-B-lactamas"/>
</dbReference>
<dbReference type="Pfam" id="PF00753">
    <property type="entry name" value="Lactamase_B"/>
    <property type="match status" value="1"/>
</dbReference>